<keyword evidence="3" id="KW-1185">Reference proteome</keyword>
<feature type="region of interest" description="Disordered" evidence="1">
    <location>
        <begin position="57"/>
        <end position="94"/>
    </location>
</feature>
<accession>A0ABY0HAS0</accession>
<feature type="region of interest" description="Disordered" evidence="1">
    <location>
        <begin position="134"/>
        <end position="183"/>
    </location>
</feature>
<evidence type="ECO:0000313" key="3">
    <source>
        <dbReference type="Proteomes" id="UP000294003"/>
    </source>
</evidence>
<protein>
    <submittedName>
        <fullName evidence="2">Uncharacterized protein</fullName>
    </submittedName>
</protein>
<dbReference type="EMBL" id="QJNS01000077">
    <property type="protein sequence ID" value="RYO89125.1"/>
    <property type="molecule type" value="Genomic_DNA"/>
</dbReference>
<organism evidence="2 3">
    <name type="scientific">Monosporascus cannonballus</name>
    <dbReference type="NCBI Taxonomy" id="155416"/>
    <lineage>
        <taxon>Eukaryota</taxon>
        <taxon>Fungi</taxon>
        <taxon>Dikarya</taxon>
        <taxon>Ascomycota</taxon>
        <taxon>Pezizomycotina</taxon>
        <taxon>Sordariomycetes</taxon>
        <taxon>Xylariomycetidae</taxon>
        <taxon>Xylariales</taxon>
        <taxon>Xylariales incertae sedis</taxon>
        <taxon>Monosporascus</taxon>
    </lineage>
</organism>
<feature type="compositionally biased region" description="Basic and acidic residues" evidence="1">
    <location>
        <begin position="166"/>
        <end position="177"/>
    </location>
</feature>
<feature type="compositionally biased region" description="Basic and acidic residues" evidence="1">
    <location>
        <begin position="65"/>
        <end position="94"/>
    </location>
</feature>
<evidence type="ECO:0000256" key="1">
    <source>
        <dbReference type="SAM" id="MobiDB-lite"/>
    </source>
</evidence>
<proteinExistence type="predicted"/>
<name>A0ABY0HAS0_9PEZI</name>
<dbReference type="Proteomes" id="UP000294003">
    <property type="component" value="Unassembled WGS sequence"/>
</dbReference>
<evidence type="ECO:0000313" key="2">
    <source>
        <dbReference type="EMBL" id="RYO89125.1"/>
    </source>
</evidence>
<gene>
    <name evidence="2" type="ORF">DL762_003405</name>
</gene>
<comment type="caution">
    <text evidence="2">The sequence shown here is derived from an EMBL/GenBank/DDBJ whole genome shotgun (WGS) entry which is preliminary data.</text>
</comment>
<sequence length="183" mass="20485">MPASTFLPLTPGEFLRGEICLIGCAAAQHYGGVQIRSSGRELLYQLVEKSAARDCRHPTPIPRVLADRPHQRQDSAENHKRHELHGALERPARERCVDDVRNQHRQTPHPGSYGAGFLDDLELYEDVMYKAEESGAEGELVGGARPDGAVLDSTERDRGTVPYPSLDRDEFKDERVVSRQTTR</sequence>
<reference evidence="2 3" key="1">
    <citation type="submission" date="2018-06" db="EMBL/GenBank/DDBJ databases">
        <title>Complete Genomes of Monosporascus.</title>
        <authorList>
            <person name="Robinson A.J."/>
            <person name="Natvig D.O."/>
        </authorList>
    </citation>
    <scope>NUCLEOTIDE SEQUENCE [LARGE SCALE GENOMIC DNA]</scope>
    <source>
        <strain evidence="2 3">CBS 609.92</strain>
    </source>
</reference>